<evidence type="ECO:0000313" key="3">
    <source>
        <dbReference type="EMBL" id="SDT84118.1"/>
    </source>
</evidence>
<keyword evidence="4" id="KW-1185">Reference proteome</keyword>
<evidence type="ECO:0000313" key="4">
    <source>
        <dbReference type="Proteomes" id="UP000199608"/>
    </source>
</evidence>
<dbReference type="RefSeq" id="WP_092229449.1">
    <property type="nucleotide sequence ID" value="NZ_FNLL01000001.1"/>
</dbReference>
<dbReference type="Proteomes" id="UP000199608">
    <property type="component" value="Unassembled WGS sequence"/>
</dbReference>
<dbReference type="Pfam" id="PF14238">
    <property type="entry name" value="DUF4340"/>
    <property type="match status" value="1"/>
</dbReference>
<sequence>MKKEYMILIALILILGAYLLFYKGNKDHYTLPEIPQIDVAKITSLTLDKKEGAIAFTKKGKNWVLTDKEYPADSPAVENMLDTIKTFKLSALVSQKGDLKRYELDNEHHIRVKLVQDEKTIFEFTLGKTAPSFNHTFVMLANDKNIYHANGSFKSYFDKPQDDFRDKKVLEFKQASIKQFTIEKEGVSKTLILKEDEKDPKKSSPKESDPKESNKKKTEITWTAEDGTVADKEAVSNLLSSVAFLECKKYVSVPSKNELEKSLPLCKITLKNEADIELTLFKTDNSDNLIGISSMNEYVFELSQFNGKEIVSNIEKLLNQEKADLSPKDIDLIKEEANLKPVP</sequence>
<feature type="domain" description="DUF4340" evidence="2">
    <location>
        <begin position="63"/>
        <end position="258"/>
    </location>
</feature>
<evidence type="ECO:0000259" key="2">
    <source>
        <dbReference type="Pfam" id="PF14238"/>
    </source>
</evidence>
<reference evidence="4" key="1">
    <citation type="submission" date="2016-10" db="EMBL/GenBank/DDBJ databases">
        <authorList>
            <person name="Varghese N."/>
            <person name="Submissions S."/>
        </authorList>
    </citation>
    <scope>NUCLEOTIDE SEQUENCE [LARGE SCALE GENOMIC DNA]</scope>
    <source>
        <strain evidence="4">DSM 3384</strain>
    </source>
</reference>
<dbReference type="InterPro" id="IPR025641">
    <property type="entry name" value="DUF4340"/>
</dbReference>
<protein>
    <recommendedName>
        <fullName evidence="2">DUF4340 domain-containing protein</fullName>
    </recommendedName>
</protein>
<dbReference type="EMBL" id="FNLL01000001">
    <property type="protein sequence ID" value="SDT84118.1"/>
    <property type="molecule type" value="Genomic_DNA"/>
</dbReference>
<proteinExistence type="predicted"/>
<organism evidence="3 4">
    <name type="scientific">Desulfobacula phenolica</name>
    <dbReference type="NCBI Taxonomy" id="90732"/>
    <lineage>
        <taxon>Bacteria</taxon>
        <taxon>Pseudomonadati</taxon>
        <taxon>Thermodesulfobacteriota</taxon>
        <taxon>Desulfobacteria</taxon>
        <taxon>Desulfobacterales</taxon>
        <taxon>Desulfobacteraceae</taxon>
        <taxon>Desulfobacula</taxon>
    </lineage>
</organism>
<name>A0A1H2DP24_9BACT</name>
<evidence type="ECO:0000256" key="1">
    <source>
        <dbReference type="SAM" id="MobiDB-lite"/>
    </source>
</evidence>
<dbReference type="AlphaFoldDB" id="A0A1H2DP24"/>
<gene>
    <name evidence="3" type="ORF">SAMN04487931_101128</name>
</gene>
<accession>A0A1H2DP24</accession>
<feature type="region of interest" description="Disordered" evidence="1">
    <location>
        <begin position="193"/>
        <end position="219"/>
    </location>
</feature>